<name>A0A915K684_ROMCU</name>
<reference evidence="2" key="1">
    <citation type="submission" date="2022-11" db="UniProtKB">
        <authorList>
            <consortium name="WormBaseParasite"/>
        </authorList>
    </citation>
    <scope>IDENTIFICATION</scope>
</reference>
<protein>
    <submittedName>
        <fullName evidence="2">Uncharacterized protein</fullName>
    </submittedName>
</protein>
<keyword evidence="1" id="KW-1185">Reference proteome</keyword>
<sequence length="87" mass="10039">MIYAKPKSSKYTLPNCVFCRPTAKFDGLMSRWTKPRSCTSFIACSICLANLTVVDNEKTLRDKFRRKTQRLLPCKSITIIANDLKQY</sequence>
<dbReference type="Proteomes" id="UP000887565">
    <property type="component" value="Unplaced"/>
</dbReference>
<dbReference type="WBParaSite" id="nRc.2.0.1.t33699-RA">
    <property type="protein sequence ID" value="nRc.2.0.1.t33699-RA"/>
    <property type="gene ID" value="nRc.2.0.1.g33699"/>
</dbReference>
<organism evidence="1 2">
    <name type="scientific">Romanomermis culicivorax</name>
    <name type="common">Nematode worm</name>
    <dbReference type="NCBI Taxonomy" id="13658"/>
    <lineage>
        <taxon>Eukaryota</taxon>
        <taxon>Metazoa</taxon>
        <taxon>Ecdysozoa</taxon>
        <taxon>Nematoda</taxon>
        <taxon>Enoplea</taxon>
        <taxon>Dorylaimia</taxon>
        <taxon>Mermithida</taxon>
        <taxon>Mermithoidea</taxon>
        <taxon>Mermithidae</taxon>
        <taxon>Romanomermis</taxon>
    </lineage>
</organism>
<accession>A0A915K684</accession>
<proteinExistence type="predicted"/>
<evidence type="ECO:0000313" key="1">
    <source>
        <dbReference type="Proteomes" id="UP000887565"/>
    </source>
</evidence>
<dbReference type="AlphaFoldDB" id="A0A915K684"/>
<evidence type="ECO:0000313" key="2">
    <source>
        <dbReference type="WBParaSite" id="nRc.2.0.1.t33699-RA"/>
    </source>
</evidence>